<dbReference type="Proteomes" id="UP000192674">
    <property type="component" value="Unassembled WGS sequence"/>
</dbReference>
<feature type="region of interest" description="Disordered" evidence="1">
    <location>
        <begin position="49"/>
        <end position="71"/>
    </location>
</feature>
<evidence type="ECO:0000256" key="1">
    <source>
        <dbReference type="SAM" id="MobiDB-lite"/>
    </source>
</evidence>
<proteinExistence type="predicted"/>
<keyword evidence="3" id="KW-1185">Reference proteome</keyword>
<organism evidence="2 3">
    <name type="scientific">Kibdelosporangium aridum</name>
    <dbReference type="NCBI Taxonomy" id="2030"/>
    <lineage>
        <taxon>Bacteria</taxon>
        <taxon>Bacillati</taxon>
        <taxon>Actinomycetota</taxon>
        <taxon>Actinomycetes</taxon>
        <taxon>Pseudonocardiales</taxon>
        <taxon>Pseudonocardiaceae</taxon>
        <taxon>Kibdelosporangium</taxon>
    </lineage>
</organism>
<name>A0A1W2DNK8_KIBAR</name>
<gene>
    <name evidence="2" type="ORF">SAMN05661093_03625</name>
</gene>
<accession>A0A1W2DNK8</accession>
<dbReference type="RefSeq" id="WP_084427638.1">
    <property type="nucleotide sequence ID" value="NZ_FWXV01000002.1"/>
</dbReference>
<reference evidence="2 3" key="1">
    <citation type="submission" date="2017-04" db="EMBL/GenBank/DDBJ databases">
        <authorList>
            <person name="Afonso C.L."/>
            <person name="Miller P.J."/>
            <person name="Scott M.A."/>
            <person name="Spackman E."/>
            <person name="Goraichik I."/>
            <person name="Dimitrov K.M."/>
            <person name="Suarez D.L."/>
            <person name="Swayne D.E."/>
        </authorList>
    </citation>
    <scope>NUCLEOTIDE SEQUENCE [LARGE SCALE GENOMIC DNA]</scope>
    <source>
        <strain evidence="2 3">DSM 43828</strain>
    </source>
</reference>
<evidence type="ECO:0000313" key="2">
    <source>
        <dbReference type="EMBL" id="SMC99009.1"/>
    </source>
</evidence>
<evidence type="ECO:0000313" key="3">
    <source>
        <dbReference type="Proteomes" id="UP000192674"/>
    </source>
</evidence>
<feature type="compositionally biased region" description="Basic and acidic residues" evidence="1">
    <location>
        <begin position="55"/>
        <end position="71"/>
    </location>
</feature>
<protein>
    <submittedName>
        <fullName evidence="2">Uncharacterized protein</fullName>
    </submittedName>
</protein>
<dbReference type="AlphaFoldDB" id="A0A1W2DNK8"/>
<dbReference type="EMBL" id="FWXV01000002">
    <property type="protein sequence ID" value="SMC99009.1"/>
    <property type="molecule type" value="Genomic_DNA"/>
</dbReference>
<sequence>MKIRLEGTAPEILTVLAAVTNVSEMGEATVMLRRVDAEVNVRPDPRFLSYPWPDKQGDVTRHDDHDTNPIG</sequence>